<keyword evidence="6" id="KW-1185">Reference proteome</keyword>
<dbReference type="FunFam" id="3.40.605.10:FF:000007">
    <property type="entry name" value="NAD/NADP-dependent betaine aldehyde dehydrogenase"/>
    <property type="match status" value="1"/>
</dbReference>
<comment type="similarity">
    <text evidence="1">Belongs to the aldehyde dehydrogenase family.</text>
</comment>
<evidence type="ECO:0000256" key="2">
    <source>
        <dbReference type="ARBA" id="ARBA00023002"/>
    </source>
</evidence>
<dbReference type="EMBL" id="NGKA01000001">
    <property type="protein sequence ID" value="RSU15676.1"/>
    <property type="molecule type" value="Genomic_DNA"/>
</dbReference>
<evidence type="ECO:0000259" key="4">
    <source>
        <dbReference type="Pfam" id="PF00171"/>
    </source>
</evidence>
<dbReference type="InterPro" id="IPR016163">
    <property type="entry name" value="Ald_DH_C"/>
</dbReference>
<dbReference type="PANTHER" id="PTHR42986">
    <property type="entry name" value="BENZALDEHYDE DEHYDROGENASE YFMT"/>
    <property type="match status" value="1"/>
</dbReference>
<name>A0A430B5U6_9ENTE</name>
<evidence type="ECO:0000313" key="6">
    <source>
        <dbReference type="Proteomes" id="UP000287605"/>
    </source>
</evidence>
<dbReference type="PANTHER" id="PTHR42986:SF1">
    <property type="entry name" value="BENZALDEHYDE DEHYDROGENASE YFMT"/>
    <property type="match status" value="1"/>
</dbReference>
<reference evidence="5 6" key="1">
    <citation type="submission" date="2017-05" db="EMBL/GenBank/DDBJ databases">
        <title>Vagococcus spp. assemblies.</title>
        <authorList>
            <person name="Gulvik C.A."/>
        </authorList>
    </citation>
    <scope>NUCLEOTIDE SEQUENCE [LARGE SCALE GENOMIC DNA]</scope>
    <source>
        <strain evidence="5 6">CCUG 51432</strain>
    </source>
</reference>
<dbReference type="PROSITE" id="PS00070">
    <property type="entry name" value="ALDEHYDE_DEHYDR_CYS"/>
    <property type="match status" value="1"/>
</dbReference>
<organism evidence="5 6">
    <name type="scientific">Vagococcus elongatus</name>
    <dbReference type="NCBI Taxonomy" id="180344"/>
    <lineage>
        <taxon>Bacteria</taxon>
        <taxon>Bacillati</taxon>
        <taxon>Bacillota</taxon>
        <taxon>Bacilli</taxon>
        <taxon>Lactobacillales</taxon>
        <taxon>Enterococcaceae</taxon>
        <taxon>Vagococcus</taxon>
    </lineage>
</organism>
<feature type="domain" description="Aldehyde dehydrogenase" evidence="4">
    <location>
        <begin position="13"/>
        <end position="470"/>
    </location>
</feature>
<dbReference type="InterPro" id="IPR016161">
    <property type="entry name" value="Ald_DH/histidinol_DH"/>
</dbReference>
<dbReference type="OrthoDB" id="9762913at2"/>
<proteinExistence type="inferred from homology"/>
<dbReference type="SUPFAM" id="SSF53720">
    <property type="entry name" value="ALDH-like"/>
    <property type="match status" value="1"/>
</dbReference>
<keyword evidence="2" id="KW-0560">Oxidoreductase</keyword>
<dbReference type="GO" id="GO:0016620">
    <property type="term" value="F:oxidoreductase activity, acting on the aldehyde or oxo group of donors, NAD or NADP as acceptor"/>
    <property type="evidence" value="ECO:0007669"/>
    <property type="project" value="InterPro"/>
</dbReference>
<dbReference type="Proteomes" id="UP000287605">
    <property type="component" value="Unassembled WGS sequence"/>
</dbReference>
<accession>A0A430B5U6</accession>
<dbReference type="InterPro" id="IPR016162">
    <property type="entry name" value="Ald_DH_N"/>
</dbReference>
<dbReference type="Gene3D" id="3.40.605.10">
    <property type="entry name" value="Aldehyde Dehydrogenase, Chain A, domain 1"/>
    <property type="match status" value="1"/>
</dbReference>
<dbReference type="InterPro" id="IPR015590">
    <property type="entry name" value="Aldehyde_DH_dom"/>
</dbReference>
<dbReference type="InterPro" id="IPR016160">
    <property type="entry name" value="Ald_DH_CS_CYS"/>
</dbReference>
<dbReference type="AlphaFoldDB" id="A0A430B5U6"/>
<gene>
    <name evidence="5" type="ORF">CBF29_00965</name>
</gene>
<dbReference type="Pfam" id="PF00171">
    <property type="entry name" value="Aldedh"/>
    <property type="match status" value="1"/>
</dbReference>
<evidence type="ECO:0000256" key="3">
    <source>
        <dbReference type="ARBA" id="ARBA00023027"/>
    </source>
</evidence>
<keyword evidence="3" id="KW-0520">NAD</keyword>
<evidence type="ECO:0000256" key="1">
    <source>
        <dbReference type="ARBA" id="ARBA00009986"/>
    </source>
</evidence>
<dbReference type="RefSeq" id="WP_126806328.1">
    <property type="nucleotide sequence ID" value="NZ_NGKA01000001.1"/>
</dbReference>
<evidence type="ECO:0000313" key="5">
    <source>
        <dbReference type="EMBL" id="RSU15676.1"/>
    </source>
</evidence>
<sequence>MKHYQKQYINGEWREGTSDRMMENYNPFTGELIYTYKAASPKDVDNAYEAAKIAQVSWSKTLPEERRDYLKKLAAVIREMEEEVFELLAEESGGTKAKFAFEYGDTLKVIDDAMGYHMMMDGRIMPSNVAGKENYVYKKPKGVVCVIAPFNFPLLLSMRSVVPAIACGNTVVLKPSSDTPGSAFQIAEMFEKAGFPKGVLNVVAGRGSEIGDYIVSHPVPSLISFTGSTEVGQHLGKIAGELLKDVSLELGGNQAMIVLDDADVDQAAKAAILGTYSHQGQICMAINRILTTPKVHEPFIKAFVKLSKEVKVGDPFDEEVVIGPLINEKQAKKVKENIEKTVNAGAKVGLEGKIEGSVVHPWILSNVTNEMCSAKCEMFAPVSSIILVQDEEEAIKVANDTEYGLSNCIFTKDLFKGMELAKQLESGMAHVNDQSITHEPHVMFGGEKYSGVGRFNGHWVVDKFTTEQWISVQKTDRY</sequence>
<protein>
    <submittedName>
        <fullName evidence="5">Aldehyde dehydrogenase</fullName>
    </submittedName>
</protein>
<dbReference type="Gene3D" id="3.40.309.10">
    <property type="entry name" value="Aldehyde Dehydrogenase, Chain A, domain 2"/>
    <property type="match status" value="1"/>
</dbReference>
<comment type="caution">
    <text evidence="5">The sequence shown here is derived from an EMBL/GenBank/DDBJ whole genome shotgun (WGS) entry which is preliminary data.</text>
</comment>